<evidence type="ECO:0000259" key="2">
    <source>
        <dbReference type="Pfam" id="PF01471"/>
    </source>
</evidence>
<proteinExistence type="predicted"/>
<dbReference type="SUPFAM" id="SSF47090">
    <property type="entry name" value="PGBD-like"/>
    <property type="match status" value="1"/>
</dbReference>
<name>A0ABS1NEE1_9ACTN</name>
<dbReference type="Gene3D" id="1.10.101.10">
    <property type="entry name" value="PGBD-like superfamily/PGBD"/>
    <property type="match status" value="1"/>
</dbReference>
<evidence type="ECO:0000256" key="1">
    <source>
        <dbReference type="SAM" id="MobiDB-lite"/>
    </source>
</evidence>
<keyword evidence="4" id="KW-1185">Reference proteome</keyword>
<accession>A0ABS1NEE1</accession>
<dbReference type="InterPro" id="IPR036366">
    <property type="entry name" value="PGBDSf"/>
</dbReference>
<comment type="caution">
    <text evidence="3">The sequence shown here is derived from an EMBL/GenBank/DDBJ whole genome shotgun (WGS) entry which is preliminary data.</text>
</comment>
<feature type="domain" description="Peptidoglycan binding-like" evidence="2">
    <location>
        <begin position="50"/>
        <end position="105"/>
    </location>
</feature>
<reference evidence="3 4" key="1">
    <citation type="submission" date="2021-01" db="EMBL/GenBank/DDBJ databases">
        <title>WGS of actinomycetes isolated from Thailand.</title>
        <authorList>
            <person name="Thawai C."/>
        </authorList>
    </citation>
    <scope>NUCLEOTIDE SEQUENCE [LARGE SCALE GENOMIC DNA]</scope>
    <source>
        <strain evidence="3 4">CA1R205</strain>
    </source>
</reference>
<dbReference type="Pfam" id="PF01471">
    <property type="entry name" value="PG_binding_1"/>
    <property type="match status" value="1"/>
</dbReference>
<dbReference type="RefSeq" id="WP_201875745.1">
    <property type="nucleotide sequence ID" value="NZ_JAERRF010000009.1"/>
</dbReference>
<dbReference type="EMBL" id="JAERRF010000009">
    <property type="protein sequence ID" value="MBL1098317.1"/>
    <property type="molecule type" value="Genomic_DNA"/>
</dbReference>
<dbReference type="InterPro" id="IPR036365">
    <property type="entry name" value="PGBD-like_sf"/>
</dbReference>
<protein>
    <submittedName>
        <fullName evidence="3">Peptidoglycan-binding protein</fullName>
    </submittedName>
</protein>
<feature type="compositionally biased region" description="Polar residues" evidence="1">
    <location>
        <begin position="11"/>
        <end position="24"/>
    </location>
</feature>
<evidence type="ECO:0000313" key="4">
    <source>
        <dbReference type="Proteomes" id="UP000634229"/>
    </source>
</evidence>
<organism evidence="3 4">
    <name type="scientific">Streptomyces coffeae</name>
    <dbReference type="NCBI Taxonomy" id="621382"/>
    <lineage>
        <taxon>Bacteria</taxon>
        <taxon>Bacillati</taxon>
        <taxon>Actinomycetota</taxon>
        <taxon>Actinomycetes</taxon>
        <taxon>Kitasatosporales</taxon>
        <taxon>Streptomycetaceae</taxon>
        <taxon>Streptomyces</taxon>
    </lineage>
</organism>
<sequence length="112" mass="12023">MPATEPASVPPKTSRQRASASTPPSREPLSAHRRKSSSHFIRTLSRGDVGPDVERLQQVLFGQGFTYVSATGVFDDATLRGVVQYQRNRGITGDPLGVFGPVTRASSEAVGR</sequence>
<feature type="region of interest" description="Disordered" evidence="1">
    <location>
        <begin position="1"/>
        <end position="46"/>
    </location>
</feature>
<dbReference type="InterPro" id="IPR002477">
    <property type="entry name" value="Peptidoglycan-bd-like"/>
</dbReference>
<dbReference type="Proteomes" id="UP000634229">
    <property type="component" value="Unassembled WGS sequence"/>
</dbReference>
<gene>
    <name evidence="3" type="ORF">JK363_16905</name>
</gene>
<evidence type="ECO:0000313" key="3">
    <source>
        <dbReference type="EMBL" id="MBL1098317.1"/>
    </source>
</evidence>